<evidence type="ECO:0000256" key="4">
    <source>
        <dbReference type="RuleBase" id="RU361161"/>
    </source>
</evidence>
<dbReference type="Pfam" id="PF00933">
    <property type="entry name" value="Glyco_hydro_3"/>
    <property type="match status" value="1"/>
</dbReference>
<dbReference type="SMART" id="SM01217">
    <property type="entry name" value="Fn3_like"/>
    <property type="match status" value="1"/>
</dbReference>
<dbReference type="PANTHER" id="PTHR42715">
    <property type="entry name" value="BETA-GLUCOSIDASE"/>
    <property type="match status" value="1"/>
</dbReference>
<comment type="similarity">
    <text evidence="1 4">Belongs to the glycosyl hydrolase 3 family.</text>
</comment>
<evidence type="ECO:0000259" key="5">
    <source>
        <dbReference type="SMART" id="SM01217"/>
    </source>
</evidence>
<evidence type="ECO:0000256" key="1">
    <source>
        <dbReference type="ARBA" id="ARBA00005336"/>
    </source>
</evidence>
<dbReference type="GO" id="GO:0004553">
    <property type="term" value="F:hydrolase activity, hydrolyzing O-glycosyl compounds"/>
    <property type="evidence" value="ECO:0007669"/>
    <property type="project" value="InterPro"/>
</dbReference>
<dbReference type="Pfam" id="PF14310">
    <property type="entry name" value="Fn3-like"/>
    <property type="match status" value="1"/>
</dbReference>
<dbReference type="Proteomes" id="UP000236728">
    <property type="component" value="Unassembled WGS sequence"/>
</dbReference>
<dbReference type="InterPro" id="IPR019800">
    <property type="entry name" value="Glyco_hydro_3_AS"/>
</dbReference>
<evidence type="ECO:0000313" key="6">
    <source>
        <dbReference type="EMBL" id="SEG65838.1"/>
    </source>
</evidence>
<keyword evidence="2 4" id="KW-0378">Hydrolase</keyword>
<organism evidence="6 7">
    <name type="scientific">Bryocella elongata</name>
    <dbReference type="NCBI Taxonomy" id="863522"/>
    <lineage>
        <taxon>Bacteria</taxon>
        <taxon>Pseudomonadati</taxon>
        <taxon>Acidobacteriota</taxon>
        <taxon>Terriglobia</taxon>
        <taxon>Terriglobales</taxon>
        <taxon>Acidobacteriaceae</taxon>
        <taxon>Bryocella</taxon>
    </lineage>
</organism>
<dbReference type="InterPro" id="IPR001764">
    <property type="entry name" value="Glyco_hydro_3_N"/>
</dbReference>
<dbReference type="InterPro" id="IPR036881">
    <property type="entry name" value="Glyco_hydro_3_C_sf"/>
</dbReference>
<dbReference type="InterPro" id="IPR050288">
    <property type="entry name" value="Cellulose_deg_GH3"/>
</dbReference>
<sequence>MGVTYEVGSGSCGLCIIAGMPWFSLPRVVPVLSLSVCLGCLSAQQPAKPNVQPWMNKALAPEKRAELVLKEMTLDEKIGLLHGEGMRDWQGMSPAIKALQYMSNGGAGFVLGVPRLGIPVIQQSDAAYGVRASASNGRYSTALPSNLGSTASWDPEAACAYGALIGQELRAQGYNMTLGGGVNITRDPRNGRTFEYMGEDPVLAGTMGGARIRCEGEQHVISDIKHYAFNGQESGRQEVDSLIGERAAHESDLLAFEIGVREGHPNAVMCSYNGVDGKYACESPWLLTEVLRKEWGFKGFVVSDWAATHSTVAASAAGLDQEQPLDEFFGPALKKAVESGQVPMAQLDGHVLHVLQAEFASGIVDDPVVKSVVDVKHGFEVARRTEEQSAVLLKNAGGVLPLDRAALRSVAVIGMHADTGMISGGGSAQVDPPGEPAGRRWKAHVWFPTSPLLALKAKAPQAQFSFASGENNAEAVAQAQRAEVAIVFAHQWESEDYDLPNLSLPDGQDKLIAAVAAANPRTIVVLETGSAVTMPWLAKTPAVLEAWFAGSSGADAVANLLFGDVNPSGKLPMTFPMNESELPRAAIAKPPPPVVNGTLSFKVDYNIEGAAVGYKWYESKNRPVLFPFGFGLSYTSFRYEDLHVSEDGLLATLTLTNTGSRKGAEVAQVYAWIPSSAGEPWKRLVGWQKVELAPGEKRVLKIRLERSAMSVWDEGAKKWNQPAGVYRVAAGPSSAELPLKAEFSVR</sequence>
<accession>A0A1H6BYR9</accession>
<dbReference type="GO" id="GO:0005975">
    <property type="term" value="P:carbohydrate metabolic process"/>
    <property type="evidence" value="ECO:0007669"/>
    <property type="project" value="InterPro"/>
</dbReference>
<dbReference type="InterPro" id="IPR002772">
    <property type="entry name" value="Glyco_hydro_3_C"/>
</dbReference>
<dbReference type="Gene3D" id="3.20.20.300">
    <property type="entry name" value="Glycoside hydrolase, family 3, N-terminal domain"/>
    <property type="match status" value="2"/>
</dbReference>
<name>A0A1H6BYR9_9BACT</name>
<keyword evidence="7" id="KW-1185">Reference proteome</keyword>
<dbReference type="PANTHER" id="PTHR42715:SF10">
    <property type="entry name" value="BETA-GLUCOSIDASE"/>
    <property type="match status" value="1"/>
</dbReference>
<dbReference type="PROSITE" id="PS00775">
    <property type="entry name" value="GLYCOSYL_HYDROL_F3"/>
    <property type="match status" value="1"/>
</dbReference>
<dbReference type="PRINTS" id="PR00133">
    <property type="entry name" value="GLHYDRLASE3"/>
</dbReference>
<dbReference type="SUPFAM" id="SSF52279">
    <property type="entry name" value="Beta-D-glucan exohydrolase, C-terminal domain"/>
    <property type="match status" value="1"/>
</dbReference>
<dbReference type="EMBL" id="FNVA01000008">
    <property type="protein sequence ID" value="SEG65838.1"/>
    <property type="molecule type" value="Genomic_DNA"/>
</dbReference>
<dbReference type="Pfam" id="PF01915">
    <property type="entry name" value="Glyco_hydro_3_C"/>
    <property type="match status" value="1"/>
</dbReference>
<dbReference type="Gene3D" id="2.60.40.10">
    <property type="entry name" value="Immunoglobulins"/>
    <property type="match status" value="1"/>
</dbReference>
<keyword evidence="4" id="KW-0326">Glycosidase</keyword>
<dbReference type="InterPro" id="IPR026891">
    <property type="entry name" value="Fn3-like"/>
</dbReference>
<dbReference type="InterPro" id="IPR036962">
    <property type="entry name" value="Glyco_hydro_3_N_sf"/>
</dbReference>
<protein>
    <submittedName>
        <fullName evidence="6">Beta-glucosidase</fullName>
    </submittedName>
</protein>
<evidence type="ECO:0000256" key="3">
    <source>
        <dbReference type="ARBA" id="ARBA00023277"/>
    </source>
</evidence>
<dbReference type="AlphaFoldDB" id="A0A1H6BYR9"/>
<dbReference type="SUPFAM" id="SSF51445">
    <property type="entry name" value="(Trans)glycosidases"/>
    <property type="match status" value="1"/>
</dbReference>
<dbReference type="Gene3D" id="3.40.50.1700">
    <property type="entry name" value="Glycoside hydrolase family 3 C-terminal domain"/>
    <property type="match status" value="2"/>
</dbReference>
<keyword evidence="3" id="KW-0119">Carbohydrate metabolism</keyword>
<feature type="domain" description="Fibronectin type III-like" evidence="5">
    <location>
        <begin position="665"/>
        <end position="734"/>
    </location>
</feature>
<dbReference type="InterPro" id="IPR013783">
    <property type="entry name" value="Ig-like_fold"/>
</dbReference>
<proteinExistence type="inferred from homology"/>
<gene>
    <name evidence="6" type="ORF">SAMN05421819_4073</name>
</gene>
<reference evidence="6 7" key="1">
    <citation type="submission" date="2016-10" db="EMBL/GenBank/DDBJ databases">
        <authorList>
            <person name="de Groot N.N."/>
        </authorList>
    </citation>
    <scope>NUCLEOTIDE SEQUENCE [LARGE SCALE GENOMIC DNA]</scope>
    <source>
        <strain evidence="6 7">DSM 22489</strain>
    </source>
</reference>
<evidence type="ECO:0000256" key="2">
    <source>
        <dbReference type="ARBA" id="ARBA00022801"/>
    </source>
</evidence>
<evidence type="ECO:0000313" key="7">
    <source>
        <dbReference type="Proteomes" id="UP000236728"/>
    </source>
</evidence>
<dbReference type="InterPro" id="IPR017853">
    <property type="entry name" value="GH"/>
</dbReference>